<evidence type="ECO:0000313" key="10">
    <source>
        <dbReference type="Proteomes" id="UP000228758"/>
    </source>
</evidence>
<dbReference type="GO" id="GO:0005737">
    <property type="term" value="C:cytoplasm"/>
    <property type="evidence" value="ECO:0007669"/>
    <property type="project" value="UniProtKB-SubCell"/>
</dbReference>
<gene>
    <name evidence="7" type="primary">pcm</name>
    <name evidence="9" type="ORF">CLV46_2188</name>
</gene>
<dbReference type="NCBIfam" id="NF001453">
    <property type="entry name" value="PRK00312.1"/>
    <property type="match status" value="1"/>
</dbReference>
<evidence type="ECO:0000313" key="9">
    <source>
        <dbReference type="EMBL" id="PJJ72615.1"/>
    </source>
</evidence>
<dbReference type="EC" id="2.1.1.77" evidence="7"/>
<comment type="subcellular location">
    <subcellularLocation>
        <location evidence="1 7">Cytoplasm</location>
    </subcellularLocation>
</comment>
<evidence type="ECO:0000256" key="1">
    <source>
        <dbReference type="ARBA" id="ARBA00004496"/>
    </source>
</evidence>
<dbReference type="Gene3D" id="3.40.50.150">
    <property type="entry name" value="Vaccinia Virus protein VP39"/>
    <property type="match status" value="1"/>
</dbReference>
<feature type="region of interest" description="Disordered" evidence="8">
    <location>
        <begin position="221"/>
        <end position="245"/>
    </location>
</feature>
<dbReference type="FunFam" id="3.40.50.150:FF:000010">
    <property type="entry name" value="Protein-L-isoaspartate O-methyltransferase"/>
    <property type="match status" value="1"/>
</dbReference>
<organism evidence="9 10">
    <name type="scientific">Diaminobutyricimonas aerilata</name>
    <dbReference type="NCBI Taxonomy" id="1162967"/>
    <lineage>
        <taxon>Bacteria</taxon>
        <taxon>Bacillati</taxon>
        <taxon>Actinomycetota</taxon>
        <taxon>Actinomycetes</taxon>
        <taxon>Micrococcales</taxon>
        <taxon>Microbacteriaceae</taxon>
        <taxon>Diaminobutyricimonas</taxon>
    </lineage>
</organism>
<proteinExistence type="inferred from homology"/>
<comment type="catalytic activity">
    <reaction evidence="7">
        <text>[protein]-L-isoaspartate + S-adenosyl-L-methionine = [protein]-L-isoaspartate alpha-methyl ester + S-adenosyl-L-homocysteine</text>
        <dbReference type="Rhea" id="RHEA:12705"/>
        <dbReference type="Rhea" id="RHEA-COMP:12143"/>
        <dbReference type="Rhea" id="RHEA-COMP:12144"/>
        <dbReference type="ChEBI" id="CHEBI:57856"/>
        <dbReference type="ChEBI" id="CHEBI:59789"/>
        <dbReference type="ChEBI" id="CHEBI:90596"/>
        <dbReference type="ChEBI" id="CHEBI:90598"/>
        <dbReference type="EC" id="2.1.1.77"/>
    </reaction>
</comment>
<protein>
    <recommendedName>
        <fullName evidence="7">Protein-L-isoaspartate O-methyltransferase</fullName>
        <ecNumber evidence="7">2.1.1.77</ecNumber>
    </recommendedName>
    <alternativeName>
        <fullName evidence="7">L-isoaspartyl protein carboxyl methyltransferase</fullName>
    </alternativeName>
    <alternativeName>
        <fullName evidence="7">Protein L-isoaspartyl methyltransferase</fullName>
    </alternativeName>
    <alternativeName>
        <fullName evidence="7">Protein-beta-aspartate methyltransferase</fullName>
        <shortName evidence="7">PIMT</shortName>
    </alternativeName>
</protein>
<dbReference type="PANTHER" id="PTHR11579:SF0">
    <property type="entry name" value="PROTEIN-L-ISOASPARTATE(D-ASPARTATE) O-METHYLTRANSFERASE"/>
    <property type="match status" value="1"/>
</dbReference>
<comment type="caution">
    <text evidence="9">The sequence shown here is derived from an EMBL/GenBank/DDBJ whole genome shotgun (WGS) entry which is preliminary data.</text>
</comment>
<accession>A0A2M9CL49</accession>
<name>A0A2M9CL49_9MICO</name>
<evidence type="ECO:0000256" key="2">
    <source>
        <dbReference type="ARBA" id="ARBA00005369"/>
    </source>
</evidence>
<dbReference type="SUPFAM" id="SSF53335">
    <property type="entry name" value="S-adenosyl-L-methionine-dependent methyltransferases"/>
    <property type="match status" value="1"/>
</dbReference>
<dbReference type="AlphaFoldDB" id="A0A2M9CL49"/>
<evidence type="ECO:0000256" key="4">
    <source>
        <dbReference type="ARBA" id="ARBA00022603"/>
    </source>
</evidence>
<feature type="compositionally biased region" description="Polar residues" evidence="8">
    <location>
        <begin position="229"/>
        <end position="245"/>
    </location>
</feature>
<dbReference type="Pfam" id="PF01135">
    <property type="entry name" value="PCMT"/>
    <property type="match status" value="1"/>
</dbReference>
<evidence type="ECO:0000256" key="5">
    <source>
        <dbReference type="ARBA" id="ARBA00022679"/>
    </source>
</evidence>
<keyword evidence="10" id="KW-1185">Reference proteome</keyword>
<feature type="active site" evidence="7">
    <location>
        <position position="70"/>
    </location>
</feature>
<keyword evidence="4 7" id="KW-0489">Methyltransferase</keyword>
<evidence type="ECO:0000256" key="7">
    <source>
        <dbReference type="HAMAP-Rule" id="MF_00090"/>
    </source>
</evidence>
<evidence type="ECO:0000256" key="6">
    <source>
        <dbReference type="ARBA" id="ARBA00022691"/>
    </source>
</evidence>
<dbReference type="PROSITE" id="PS01279">
    <property type="entry name" value="PCMT"/>
    <property type="match status" value="1"/>
</dbReference>
<dbReference type="InterPro" id="IPR029063">
    <property type="entry name" value="SAM-dependent_MTases_sf"/>
</dbReference>
<keyword evidence="3 7" id="KW-0963">Cytoplasm</keyword>
<dbReference type="PANTHER" id="PTHR11579">
    <property type="entry name" value="PROTEIN-L-ISOASPARTATE O-METHYLTRANSFERASE"/>
    <property type="match status" value="1"/>
</dbReference>
<evidence type="ECO:0000256" key="3">
    <source>
        <dbReference type="ARBA" id="ARBA00022490"/>
    </source>
</evidence>
<dbReference type="NCBIfam" id="TIGR00080">
    <property type="entry name" value="pimt"/>
    <property type="match status" value="1"/>
</dbReference>
<sequence>MPGVGDDATDEYAVARAGMVEHQLRRRGLRDRRVLEAMGRVPRHLFVPEAVRHVAYDDRPLPIADGQTISQPYIVAVMIELAGVTSRSRVLEIGTGSGYAAAVLAAVAGEVVSIERHPGLAAAARAALEATGVRNVAVFVGDGTRGFPDRAPFDAIIATAAGPRIPSSWAEQLVQGGRIVAPVERDDGHQELVRAVVSAGTVREEVALPVAFVPLIGADGFPDPPARRAQTSRTGPASMGTRNNE</sequence>
<dbReference type="Proteomes" id="UP000228758">
    <property type="component" value="Unassembled WGS sequence"/>
</dbReference>
<comment type="function">
    <text evidence="7">Catalyzes the methyl esterification of L-isoaspartyl residues in peptides and proteins that result from spontaneous decomposition of normal L-aspartyl and L-asparaginyl residues. It plays a role in the repair and/or degradation of damaged proteins.</text>
</comment>
<dbReference type="InterPro" id="IPR000682">
    <property type="entry name" value="PCMT"/>
</dbReference>
<dbReference type="GO" id="GO:0004719">
    <property type="term" value="F:protein-L-isoaspartate (D-aspartate) O-methyltransferase activity"/>
    <property type="evidence" value="ECO:0007669"/>
    <property type="project" value="UniProtKB-UniRule"/>
</dbReference>
<dbReference type="GO" id="GO:0030091">
    <property type="term" value="P:protein repair"/>
    <property type="evidence" value="ECO:0007669"/>
    <property type="project" value="UniProtKB-UniRule"/>
</dbReference>
<keyword evidence="6 7" id="KW-0949">S-adenosyl-L-methionine</keyword>
<dbReference type="HAMAP" id="MF_00090">
    <property type="entry name" value="PIMT"/>
    <property type="match status" value="1"/>
</dbReference>
<comment type="similarity">
    <text evidence="2 7">Belongs to the methyltransferase superfamily. L-isoaspartyl/D-aspartyl protein methyltransferase family.</text>
</comment>
<dbReference type="GO" id="GO:0032259">
    <property type="term" value="P:methylation"/>
    <property type="evidence" value="ECO:0007669"/>
    <property type="project" value="UniProtKB-KW"/>
</dbReference>
<reference evidence="9 10" key="1">
    <citation type="submission" date="2017-11" db="EMBL/GenBank/DDBJ databases">
        <title>Genomic Encyclopedia of Archaeal and Bacterial Type Strains, Phase II (KMG-II): From Individual Species to Whole Genera.</title>
        <authorList>
            <person name="Goeker M."/>
        </authorList>
    </citation>
    <scope>NUCLEOTIDE SEQUENCE [LARGE SCALE GENOMIC DNA]</scope>
    <source>
        <strain evidence="9 10">DSM 27393</strain>
    </source>
</reference>
<dbReference type="EMBL" id="PGFF01000001">
    <property type="protein sequence ID" value="PJJ72615.1"/>
    <property type="molecule type" value="Genomic_DNA"/>
</dbReference>
<keyword evidence="5 7" id="KW-0808">Transferase</keyword>
<evidence type="ECO:0000256" key="8">
    <source>
        <dbReference type="SAM" id="MobiDB-lite"/>
    </source>
</evidence>